<feature type="binding site" evidence="3">
    <location>
        <position position="110"/>
    </location>
    <ligand>
        <name>carboxy-S-adenosyl-L-methionine</name>
        <dbReference type="ChEBI" id="CHEBI:134278"/>
    </ligand>
</feature>
<dbReference type="PANTHER" id="PTHR43464:SF95">
    <property type="entry name" value="TRNA U34 CARBOXYMETHYLTRANSFERASE"/>
    <property type="match status" value="1"/>
</dbReference>
<evidence type="ECO:0000256" key="1">
    <source>
        <dbReference type="ARBA" id="ARBA00022679"/>
    </source>
</evidence>
<keyword evidence="1 3" id="KW-0808">Transferase</keyword>
<dbReference type="InterPro" id="IPR029063">
    <property type="entry name" value="SAM-dependent_MTases_sf"/>
</dbReference>
<gene>
    <name evidence="3 4" type="primary">cmoB</name>
    <name evidence="4" type="ORF">KAT72_01070</name>
</gene>
<comment type="catalytic activity">
    <reaction evidence="3">
        <text>carboxy-S-adenosyl-L-methionine + 5-hydroxyuridine(34) in tRNA = 5-carboxymethoxyuridine(34) in tRNA + S-adenosyl-L-homocysteine + H(+)</text>
        <dbReference type="Rhea" id="RHEA:52848"/>
        <dbReference type="Rhea" id="RHEA-COMP:13381"/>
        <dbReference type="Rhea" id="RHEA-COMP:13383"/>
        <dbReference type="ChEBI" id="CHEBI:15378"/>
        <dbReference type="ChEBI" id="CHEBI:57856"/>
        <dbReference type="ChEBI" id="CHEBI:134278"/>
        <dbReference type="ChEBI" id="CHEBI:136877"/>
        <dbReference type="ChEBI" id="CHEBI:136879"/>
    </reaction>
</comment>
<evidence type="ECO:0000313" key="5">
    <source>
        <dbReference type="Proteomes" id="UP000675653"/>
    </source>
</evidence>
<reference evidence="4 5" key="1">
    <citation type="submission" date="2021-04" db="EMBL/GenBank/DDBJ databases">
        <title>Draft Genome of Aeromonas popoffii ID682, isolated from a natural water source in Idaho.</title>
        <authorList>
            <person name="Testerman T."/>
            <person name="Graf J."/>
        </authorList>
    </citation>
    <scope>NUCLEOTIDE SEQUENCE [LARGE SCALE GENOMIC DNA]</scope>
    <source>
        <strain evidence="4 5">ID682</strain>
    </source>
</reference>
<feature type="binding site" evidence="3">
    <location>
        <position position="130"/>
    </location>
    <ligand>
        <name>carboxy-S-adenosyl-L-methionine</name>
        <dbReference type="ChEBI" id="CHEBI:134278"/>
    </ligand>
</feature>
<comment type="subunit">
    <text evidence="3">Homotetramer.</text>
</comment>
<dbReference type="SUPFAM" id="SSF53335">
    <property type="entry name" value="S-adenosyl-L-methionine-dependent methyltransferases"/>
    <property type="match status" value="1"/>
</dbReference>
<organism evidence="4 5">
    <name type="scientific">Aeromonas popoffii</name>
    <dbReference type="NCBI Taxonomy" id="70856"/>
    <lineage>
        <taxon>Bacteria</taxon>
        <taxon>Pseudomonadati</taxon>
        <taxon>Pseudomonadota</taxon>
        <taxon>Gammaproteobacteria</taxon>
        <taxon>Aeromonadales</taxon>
        <taxon>Aeromonadaceae</taxon>
        <taxon>Aeromonas</taxon>
    </lineage>
</organism>
<feature type="binding site" evidence="3">
    <location>
        <position position="315"/>
    </location>
    <ligand>
        <name>carboxy-S-adenosyl-L-methionine</name>
        <dbReference type="ChEBI" id="CHEBI:134278"/>
    </ligand>
</feature>
<name>A0ABS5GKL0_9GAMM</name>
<feature type="binding site" evidence="3">
    <location>
        <begin position="152"/>
        <end position="154"/>
    </location>
    <ligand>
        <name>carboxy-S-adenosyl-L-methionine</name>
        <dbReference type="ChEBI" id="CHEBI:134278"/>
    </ligand>
</feature>
<evidence type="ECO:0000256" key="3">
    <source>
        <dbReference type="HAMAP-Rule" id="MF_01590"/>
    </source>
</evidence>
<dbReference type="EMBL" id="JAGRZL010000002">
    <property type="protein sequence ID" value="MBR7627661.1"/>
    <property type="molecule type" value="Genomic_DNA"/>
</dbReference>
<proteinExistence type="inferred from homology"/>
<dbReference type="PANTHER" id="PTHR43464">
    <property type="entry name" value="METHYLTRANSFERASE"/>
    <property type="match status" value="1"/>
</dbReference>
<evidence type="ECO:0000313" key="4">
    <source>
        <dbReference type="EMBL" id="MBR7627661.1"/>
    </source>
</evidence>
<dbReference type="NCBIfam" id="NF011650">
    <property type="entry name" value="PRK15068.1"/>
    <property type="match status" value="1"/>
</dbReference>
<feature type="binding site" evidence="3">
    <location>
        <position position="91"/>
    </location>
    <ligand>
        <name>carboxy-S-adenosyl-L-methionine</name>
        <dbReference type="ChEBI" id="CHEBI:134278"/>
    </ligand>
</feature>
<dbReference type="HAMAP" id="MF_01590">
    <property type="entry name" value="tRNA_carboxymethyltr_CmoB"/>
    <property type="match status" value="1"/>
</dbReference>
<comment type="similarity">
    <text evidence="3">Belongs to the class I-like SAM-binding methyltransferase superfamily. CmoB family.</text>
</comment>
<dbReference type="CDD" id="cd02440">
    <property type="entry name" value="AdoMet_MTases"/>
    <property type="match status" value="1"/>
</dbReference>
<dbReference type="NCBIfam" id="TIGR00452">
    <property type="entry name" value="tRNA 5-methoxyuridine(34)/uridine 5-oxyacetic acid(34) synthase CmoB"/>
    <property type="match status" value="1"/>
</dbReference>
<comment type="caution">
    <text evidence="4">The sequence shown here is derived from an EMBL/GenBank/DDBJ whole genome shotgun (WGS) entry which is preliminary data.</text>
</comment>
<dbReference type="RefSeq" id="WP_212512454.1">
    <property type="nucleotide sequence ID" value="NZ_CAWQDX010000041.1"/>
</dbReference>
<evidence type="ECO:0000256" key="2">
    <source>
        <dbReference type="ARBA" id="ARBA00022694"/>
    </source>
</evidence>
<sequence length="325" mass="37178">MIDFAHFYQLIAKNRLSHWLHTLPAQLHAWQHDNQHGDLPRWNRALNKLPVVSPGHIELKSRVEIGGAESLGEGERKKVESLLRHFMPWRKGPFTVHGIHIDTEWRSDWKWDRVLPHISPLAGRYVLDVGCGSGYHLWRMVGEGAKLAVGIDPSPLFLCQFEAIRHFLGGDQRAHLLPLGIQELPALRAFDTVFSMGVLYHRKSPIEHIEQLRNQLKDDGELILETLVIDGGVNDVLVPTDRYGKMRNVWFIPSSTALKLWVERCGFTDVRIVDENMTSTDEQRRTDWMINESLSDYLDPQDPALTVEGHPAPKRAVLIARKAKD</sequence>
<keyword evidence="2 3" id="KW-0819">tRNA processing</keyword>
<dbReference type="Gene3D" id="3.40.50.150">
    <property type="entry name" value="Vaccinia Virus protein VP39"/>
    <property type="match status" value="1"/>
</dbReference>
<keyword evidence="5" id="KW-1185">Reference proteome</keyword>
<dbReference type="InterPro" id="IPR027555">
    <property type="entry name" value="Mo5U34_MeTrfas-like"/>
</dbReference>
<dbReference type="GO" id="GO:0016740">
    <property type="term" value="F:transferase activity"/>
    <property type="evidence" value="ECO:0007669"/>
    <property type="project" value="UniProtKB-KW"/>
</dbReference>
<dbReference type="Proteomes" id="UP000675653">
    <property type="component" value="Unassembled WGS sequence"/>
</dbReference>
<comment type="caution">
    <text evidence="3">Lacks conserved residue(s) required for the propagation of feature annotation.</text>
</comment>
<protein>
    <recommendedName>
        <fullName evidence="3">tRNA U34 carboxymethyltransferase</fullName>
        <ecNumber evidence="3">2.5.1.-</ecNumber>
    </recommendedName>
</protein>
<feature type="binding site" evidence="3">
    <location>
        <position position="200"/>
    </location>
    <ligand>
        <name>carboxy-S-adenosyl-L-methionine</name>
        <dbReference type="ChEBI" id="CHEBI:134278"/>
    </ligand>
</feature>
<dbReference type="EC" id="2.5.1.-" evidence="3"/>
<dbReference type="Pfam" id="PF08003">
    <property type="entry name" value="Methyltransf_9"/>
    <property type="match status" value="1"/>
</dbReference>
<feature type="binding site" evidence="3">
    <location>
        <position position="196"/>
    </location>
    <ligand>
        <name>carboxy-S-adenosyl-L-methionine</name>
        <dbReference type="ChEBI" id="CHEBI:134278"/>
    </ligand>
</feature>
<accession>A0ABS5GKL0</accession>
<feature type="binding site" evidence="3">
    <location>
        <position position="105"/>
    </location>
    <ligand>
        <name>carboxy-S-adenosyl-L-methionine</name>
        <dbReference type="ChEBI" id="CHEBI:134278"/>
    </ligand>
</feature>
<comment type="function">
    <text evidence="3">Catalyzes carboxymethyl transfer from carboxy-S-adenosyl-L-methionine (Cx-SAM) to 5-hydroxyuridine (ho5U) to form 5-carboxymethoxyuridine (cmo5U) at position 34 in tRNAs.</text>
</comment>
<dbReference type="InterPro" id="IPR010017">
    <property type="entry name" value="CmoB"/>
</dbReference>